<dbReference type="EMBL" id="BPMK01000016">
    <property type="protein sequence ID" value="GIZ53339.1"/>
    <property type="molecule type" value="Genomic_DNA"/>
</dbReference>
<dbReference type="PROSITE" id="PS01129">
    <property type="entry name" value="PSI_RLU"/>
    <property type="match status" value="1"/>
</dbReference>
<dbReference type="Gene3D" id="3.30.2350.10">
    <property type="entry name" value="Pseudouridine synthase"/>
    <property type="match status" value="1"/>
</dbReference>
<comment type="catalytic activity">
    <reaction evidence="3">
        <text>uridine(65) in tRNA = pseudouridine(65) in tRNA</text>
        <dbReference type="Rhea" id="RHEA:42536"/>
        <dbReference type="Rhea" id="RHEA-COMP:10103"/>
        <dbReference type="Rhea" id="RHEA-COMP:10104"/>
        <dbReference type="ChEBI" id="CHEBI:65314"/>
        <dbReference type="ChEBI" id="CHEBI:65315"/>
        <dbReference type="EC" id="5.4.99.26"/>
    </reaction>
</comment>
<evidence type="ECO:0000313" key="12">
    <source>
        <dbReference type="Proteomes" id="UP000887222"/>
    </source>
</evidence>
<evidence type="ECO:0000256" key="6">
    <source>
        <dbReference type="ARBA" id="ARBA00040675"/>
    </source>
</evidence>
<organism evidence="11 12">
    <name type="scientific">Noviherbaspirillum aridicola</name>
    <dbReference type="NCBI Taxonomy" id="2849687"/>
    <lineage>
        <taxon>Bacteria</taxon>
        <taxon>Pseudomonadati</taxon>
        <taxon>Pseudomonadota</taxon>
        <taxon>Betaproteobacteria</taxon>
        <taxon>Burkholderiales</taxon>
        <taxon>Oxalobacteraceae</taxon>
        <taxon>Noviherbaspirillum</taxon>
    </lineage>
</organism>
<sequence>MTDLSDLAGIDETMPRPADTRNPLVHVYSDEWLLVVHKPAGLLVHRSPIDHHETEFALQYARAMNGGGHVYPAHRLDRPTSGLLVFARDPATASRLGRAMMAGEVRKTYLAMVRGWTPEAGLIDHPLRDEPEDRRRKDDIMPLREARTRYRRLATTEIPVTIEGHETSRYSLLALYPETGRKHQLRRHMKHISHPIIGDANHGRGRHNRYFAQRFGQGRLMLAAIRLQFSHPATGEPLHLYAEPEASFMQVLGIFGDGGAIAGLCRDAAPPPRPDRP</sequence>
<dbReference type="InterPro" id="IPR020103">
    <property type="entry name" value="PsdUridine_synth_cat_dom_sf"/>
</dbReference>
<evidence type="ECO:0000259" key="10">
    <source>
        <dbReference type="Pfam" id="PF00849"/>
    </source>
</evidence>
<protein>
    <recommendedName>
        <fullName evidence="6">tRNA pseudouridine synthase C</fullName>
        <ecNumber evidence="5">5.4.99.26</ecNumber>
    </recommendedName>
    <alternativeName>
        <fullName evidence="8">tRNA pseudouridine(65) synthase</fullName>
    </alternativeName>
    <alternativeName>
        <fullName evidence="9">tRNA pseudouridylate synthase C</fullName>
    </alternativeName>
    <alternativeName>
        <fullName evidence="7">tRNA-uridine isomerase C</fullName>
    </alternativeName>
</protein>
<dbReference type="InterPro" id="IPR050188">
    <property type="entry name" value="RluA_PseudoU_synthase"/>
</dbReference>
<accession>A0ABQ4Q7Y8</accession>
<evidence type="ECO:0000256" key="4">
    <source>
        <dbReference type="ARBA" id="ARBA00037670"/>
    </source>
</evidence>
<evidence type="ECO:0000256" key="9">
    <source>
        <dbReference type="ARBA" id="ARBA00043049"/>
    </source>
</evidence>
<dbReference type="Pfam" id="PF00849">
    <property type="entry name" value="PseudoU_synth_2"/>
    <property type="match status" value="1"/>
</dbReference>
<comment type="function">
    <text evidence="4">Responsible for synthesis of pseudouridine from uracil-65 in transfer RNAs.</text>
</comment>
<dbReference type="InterPro" id="IPR006224">
    <property type="entry name" value="PsdUridine_synth_RluA-like_CS"/>
</dbReference>
<reference evidence="11 12" key="1">
    <citation type="journal article" date="2022" name="Int. J. Syst. Evol. Microbiol.">
        <title>Noviherbaspirillum aridicola sp. nov., isolated from an arid soil in Pakistan.</title>
        <authorList>
            <person name="Khan I.U."/>
            <person name="Saqib M."/>
            <person name="Amin A."/>
            <person name="Hussain F."/>
            <person name="Li L."/>
            <person name="Liu Y.H."/>
            <person name="Fang B.Z."/>
            <person name="Ahmed I."/>
            <person name="Li W.J."/>
        </authorList>
    </citation>
    <scope>NUCLEOTIDE SEQUENCE [LARGE SCALE GENOMIC DNA]</scope>
    <source>
        <strain evidence="11 12">NCCP-691</strain>
    </source>
</reference>
<gene>
    <name evidence="11" type="primary">truC</name>
    <name evidence="11" type="ORF">NCCP691_33530</name>
</gene>
<evidence type="ECO:0000256" key="2">
    <source>
        <dbReference type="ARBA" id="ARBA00023235"/>
    </source>
</evidence>
<comment type="caution">
    <text evidence="11">The sequence shown here is derived from an EMBL/GenBank/DDBJ whole genome shotgun (WGS) entry which is preliminary data.</text>
</comment>
<evidence type="ECO:0000256" key="8">
    <source>
        <dbReference type="ARBA" id="ARBA00041975"/>
    </source>
</evidence>
<proteinExistence type="predicted"/>
<dbReference type="PANTHER" id="PTHR21600:SF56">
    <property type="entry name" value="TRNA PSEUDOURIDINE SYNTHASE C"/>
    <property type="match status" value="1"/>
</dbReference>
<keyword evidence="2" id="KW-0413">Isomerase</keyword>
<dbReference type="RefSeq" id="WP_220809758.1">
    <property type="nucleotide sequence ID" value="NZ_BPMK01000016.1"/>
</dbReference>
<evidence type="ECO:0000313" key="11">
    <source>
        <dbReference type="EMBL" id="GIZ53339.1"/>
    </source>
</evidence>
<dbReference type="PANTHER" id="PTHR21600">
    <property type="entry name" value="MITOCHONDRIAL RNA PSEUDOURIDINE SYNTHASE"/>
    <property type="match status" value="1"/>
</dbReference>
<feature type="domain" description="Pseudouridine synthase RsuA/RluA-like" evidence="10">
    <location>
        <begin position="33"/>
        <end position="191"/>
    </location>
</feature>
<evidence type="ECO:0000256" key="1">
    <source>
        <dbReference type="ARBA" id="ARBA00022694"/>
    </source>
</evidence>
<keyword evidence="1" id="KW-0819">tRNA processing</keyword>
<evidence type="ECO:0000256" key="3">
    <source>
        <dbReference type="ARBA" id="ARBA00036607"/>
    </source>
</evidence>
<evidence type="ECO:0000256" key="5">
    <source>
        <dbReference type="ARBA" id="ARBA00038943"/>
    </source>
</evidence>
<keyword evidence="12" id="KW-1185">Reference proteome</keyword>
<dbReference type="SUPFAM" id="SSF55120">
    <property type="entry name" value="Pseudouridine synthase"/>
    <property type="match status" value="1"/>
</dbReference>
<evidence type="ECO:0000256" key="7">
    <source>
        <dbReference type="ARBA" id="ARBA00041803"/>
    </source>
</evidence>
<name>A0ABQ4Q7Y8_9BURK</name>
<dbReference type="InterPro" id="IPR006145">
    <property type="entry name" value="PsdUridine_synth_RsuA/RluA"/>
</dbReference>
<dbReference type="Proteomes" id="UP000887222">
    <property type="component" value="Unassembled WGS sequence"/>
</dbReference>
<dbReference type="EC" id="5.4.99.26" evidence="5"/>